<accession>A0ABP0MKB9</accession>
<name>A0ABP0MKB9_9DINO</name>
<dbReference type="EMBL" id="CAXAMM010022392">
    <property type="protein sequence ID" value="CAK9051911.1"/>
    <property type="molecule type" value="Genomic_DNA"/>
</dbReference>
<evidence type="ECO:0000313" key="2">
    <source>
        <dbReference type="EMBL" id="CAK9051911.1"/>
    </source>
</evidence>
<feature type="compositionally biased region" description="Basic and acidic residues" evidence="1">
    <location>
        <begin position="206"/>
        <end position="226"/>
    </location>
</feature>
<evidence type="ECO:0000313" key="3">
    <source>
        <dbReference type="Proteomes" id="UP001642464"/>
    </source>
</evidence>
<evidence type="ECO:0000256" key="1">
    <source>
        <dbReference type="SAM" id="MobiDB-lite"/>
    </source>
</evidence>
<evidence type="ECO:0008006" key="4">
    <source>
        <dbReference type="Google" id="ProtNLM"/>
    </source>
</evidence>
<gene>
    <name evidence="2" type="ORF">SCF082_LOCUS28448</name>
</gene>
<feature type="region of interest" description="Disordered" evidence="1">
    <location>
        <begin position="206"/>
        <end position="262"/>
    </location>
</feature>
<dbReference type="Proteomes" id="UP001642464">
    <property type="component" value="Unassembled WGS sequence"/>
</dbReference>
<proteinExistence type="predicted"/>
<comment type="caution">
    <text evidence="2">The sequence shown here is derived from an EMBL/GenBank/DDBJ whole genome shotgun (WGS) entry which is preliminary data.</text>
</comment>
<reference evidence="2 3" key="1">
    <citation type="submission" date="2024-02" db="EMBL/GenBank/DDBJ databases">
        <authorList>
            <person name="Chen Y."/>
            <person name="Shah S."/>
            <person name="Dougan E. K."/>
            <person name="Thang M."/>
            <person name="Chan C."/>
        </authorList>
    </citation>
    <scope>NUCLEOTIDE SEQUENCE [LARGE SCALE GENOMIC DNA]</scope>
</reference>
<organism evidence="2 3">
    <name type="scientific">Durusdinium trenchii</name>
    <dbReference type="NCBI Taxonomy" id="1381693"/>
    <lineage>
        <taxon>Eukaryota</taxon>
        <taxon>Sar</taxon>
        <taxon>Alveolata</taxon>
        <taxon>Dinophyceae</taxon>
        <taxon>Suessiales</taxon>
        <taxon>Symbiodiniaceae</taxon>
        <taxon>Durusdinium</taxon>
    </lineage>
</organism>
<keyword evidence="3" id="KW-1185">Reference proteome</keyword>
<feature type="compositionally biased region" description="Low complexity" evidence="1">
    <location>
        <begin position="228"/>
        <end position="260"/>
    </location>
</feature>
<protein>
    <recommendedName>
        <fullName evidence="4">J domain-containing protein</fullName>
    </recommendedName>
</protein>
<sequence>MPAEAFQRHIERQIRGRQIRLDKQCQDQKDQRHWNLALLDGRWSPCDSLDRMLNACQKDVAERMLHDFHCSGVDEDLEVLKAGWASHFKERPGQPQPKRPLLADLERPASCSSESEEFDEPRSILAAQGERAKQRLKGLEHLRQLAKPSEKPVAKIVEETGSSSCDWKPMPRSFDRTQSDSWAEWEARWAQAFRRLDEMEAIRRRRREEKERECKAHAEHVGKDRQAFPTFPSSFPSTSSKQGSKPRAAAPTKSSPSPAKEVNAAVSQASPFHSFADFCTAWSKLEKRLASGVQNAFLTCLDIPWPDGLPSVSGITASDTAAEAKKKLRTALLRWHPDKWTPILEHIAETDRVEVIARVKNVTQRLLEEKKRMDGH</sequence>